<dbReference type="GO" id="GO:0005794">
    <property type="term" value="C:Golgi apparatus"/>
    <property type="evidence" value="ECO:0007669"/>
    <property type="project" value="TreeGrafter"/>
</dbReference>
<evidence type="ECO:0000256" key="1">
    <source>
        <dbReference type="ARBA" id="ARBA00004370"/>
    </source>
</evidence>
<name>A0A433TFJ1_ELYCH</name>
<evidence type="ECO:0000256" key="4">
    <source>
        <dbReference type="SAM" id="Phobius"/>
    </source>
</evidence>
<dbReference type="Proteomes" id="UP000271974">
    <property type="component" value="Unassembled WGS sequence"/>
</dbReference>
<dbReference type="OrthoDB" id="196717at2759"/>
<feature type="transmembrane region" description="Helical" evidence="4">
    <location>
        <begin position="41"/>
        <end position="65"/>
    </location>
</feature>
<keyword evidence="4" id="KW-1133">Transmembrane helix</keyword>
<dbReference type="AlphaFoldDB" id="A0A433TFJ1"/>
<dbReference type="InterPro" id="IPR014472">
    <property type="entry name" value="CHOPT"/>
</dbReference>
<feature type="transmembrane region" description="Helical" evidence="4">
    <location>
        <begin position="230"/>
        <end position="252"/>
    </location>
</feature>
<dbReference type="STRING" id="188477.A0A433TFJ1"/>
<reference evidence="5 6" key="1">
    <citation type="submission" date="2019-01" db="EMBL/GenBank/DDBJ databases">
        <title>A draft genome assembly of the solar-powered sea slug Elysia chlorotica.</title>
        <authorList>
            <person name="Cai H."/>
            <person name="Li Q."/>
            <person name="Fang X."/>
            <person name="Li J."/>
            <person name="Curtis N.E."/>
            <person name="Altenburger A."/>
            <person name="Shibata T."/>
            <person name="Feng M."/>
            <person name="Maeda T."/>
            <person name="Schwartz J.A."/>
            <person name="Shigenobu S."/>
            <person name="Lundholm N."/>
            <person name="Nishiyama T."/>
            <person name="Yang H."/>
            <person name="Hasebe M."/>
            <person name="Li S."/>
            <person name="Pierce S.K."/>
            <person name="Wang J."/>
        </authorList>
    </citation>
    <scope>NUCLEOTIDE SEQUENCE [LARGE SCALE GENOMIC DNA]</scope>
    <source>
        <strain evidence="5">EC2010</strain>
        <tissue evidence="5">Whole organism of an adult</tissue>
    </source>
</reference>
<feature type="non-terminal residue" evidence="5">
    <location>
        <position position="1"/>
    </location>
</feature>
<organism evidence="5 6">
    <name type="scientific">Elysia chlorotica</name>
    <name type="common">Eastern emerald elysia</name>
    <name type="synonym">Sea slug</name>
    <dbReference type="NCBI Taxonomy" id="188477"/>
    <lineage>
        <taxon>Eukaryota</taxon>
        <taxon>Metazoa</taxon>
        <taxon>Spiralia</taxon>
        <taxon>Lophotrochozoa</taxon>
        <taxon>Mollusca</taxon>
        <taxon>Gastropoda</taxon>
        <taxon>Heterobranchia</taxon>
        <taxon>Euthyneura</taxon>
        <taxon>Panpulmonata</taxon>
        <taxon>Sacoglossa</taxon>
        <taxon>Placobranchoidea</taxon>
        <taxon>Plakobranchidae</taxon>
        <taxon>Elysia</taxon>
    </lineage>
</organism>
<evidence type="ECO:0000256" key="2">
    <source>
        <dbReference type="ARBA" id="ARBA00010441"/>
    </source>
</evidence>
<dbReference type="GO" id="GO:0004307">
    <property type="term" value="F:ethanolaminephosphotransferase activity"/>
    <property type="evidence" value="ECO:0007669"/>
    <property type="project" value="TreeGrafter"/>
</dbReference>
<protein>
    <recommendedName>
        <fullName evidence="7">Cholinephosphotransferase 1</fullName>
    </recommendedName>
</protein>
<feature type="transmembrane region" description="Helical" evidence="4">
    <location>
        <begin position="166"/>
        <end position="185"/>
    </location>
</feature>
<dbReference type="EMBL" id="RQTK01000397">
    <property type="protein sequence ID" value="RUS80342.1"/>
    <property type="molecule type" value="Genomic_DNA"/>
</dbReference>
<dbReference type="GO" id="GO:0004142">
    <property type="term" value="F:diacylglycerol cholinephosphotransferase activity"/>
    <property type="evidence" value="ECO:0007669"/>
    <property type="project" value="TreeGrafter"/>
</dbReference>
<dbReference type="PIRSF" id="PIRSF015665">
    <property type="entry name" value="CHOPT"/>
    <property type="match status" value="1"/>
</dbReference>
<proteinExistence type="inferred from homology"/>
<gene>
    <name evidence="5" type="ORF">EGW08_011881</name>
</gene>
<comment type="similarity">
    <text evidence="2">Belongs to the CDP-alcohol phosphatidyltransferase class-I family.</text>
</comment>
<feature type="transmembrane region" description="Helical" evidence="4">
    <location>
        <begin position="267"/>
        <end position="285"/>
    </location>
</feature>
<dbReference type="GO" id="GO:0006646">
    <property type="term" value="P:phosphatidylethanolamine biosynthetic process"/>
    <property type="evidence" value="ECO:0007669"/>
    <property type="project" value="TreeGrafter"/>
</dbReference>
<keyword evidence="6" id="KW-1185">Reference proteome</keyword>
<evidence type="ECO:0000313" key="6">
    <source>
        <dbReference type="Proteomes" id="UP000271974"/>
    </source>
</evidence>
<feature type="transmembrane region" description="Helical" evidence="4">
    <location>
        <begin position="77"/>
        <end position="103"/>
    </location>
</feature>
<keyword evidence="4" id="KW-0812">Transmembrane</keyword>
<comment type="caution">
    <text evidence="5">The sequence shown here is derived from an EMBL/GenBank/DDBJ whole genome shotgun (WGS) entry which is preliminary data.</text>
</comment>
<sequence>ILSPWQLKRLSEHKYSASGTSLFEPIMQIFWRWLVEHVPLWWAPNAITIVGLLVNILTTLILAYYSPDCKQEISTTSIIIIIIIIKFYYYYYFFIILHCVILLSHLPSSLGTVILGASIVLQLGTVPGWLLAENLASYFLFYCAHWQTYVCGTLKFGKLDVTEGQIVVILVCMLTAVFGPGIWTYELPVLHIQFKLVPVYAMFFGAILMLKEAFHVIFMQGGVGKNGSTVAGTSTIFPVFPIMSVVVLAVIIQQKSPSMVFENHPCVYLLAFGLLSAKITNRLVVAHMTKSEMDLWDTGLIGPAALFLNQYFNCWLDEHLVLWFCLIWVLFDLLRYSTVVCQEICEHLRIYCFVITSRPPQAKESKDSSNNGASS</sequence>
<evidence type="ECO:0000313" key="5">
    <source>
        <dbReference type="EMBL" id="RUS80342.1"/>
    </source>
</evidence>
<dbReference type="GO" id="GO:0005789">
    <property type="term" value="C:endoplasmic reticulum membrane"/>
    <property type="evidence" value="ECO:0007669"/>
    <property type="project" value="TreeGrafter"/>
</dbReference>
<evidence type="ECO:0008006" key="7">
    <source>
        <dbReference type="Google" id="ProtNLM"/>
    </source>
</evidence>
<feature type="transmembrane region" description="Helical" evidence="4">
    <location>
        <begin position="109"/>
        <end position="132"/>
    </location>
</feature>
<accession>A0A433TFJ1</accession>
<keyword evidence="3 4" id="KW-0472">Membrane</keyword>
<comment type="subcellular location">
    <subcellularLocation>
        <location evidence="1">Membrane</location>
    </subcellularLocation>
</comment>
<dbReference type="PANTHER" id="PTHR10414">
    <property type="entry name" value="ETHANOLAMINEPHOSPHOTRANSFERASE"/>
    <property type="match status" value="1"/>
</dbReference>
<dbReference type="PANTHER" id="PTHR10414:SF37">
    <property type="entry name" value="BB IN A BOXCAR, ISOFORM C"/>
    <property type="match status" value="1"/>
</dbReference>
<feature type="transmembrane region" description="Helical" evidence="4">
    <location>
        <begin position="197"/>
        <end position="218"/>
    </location>
</feature>
<evidence type="ECO:0000256" key="3">
    <source>
        <dbReference type="ARBA" id="ARBA00023136"/>
    </source>
</evidence>